<reference evidence="9 10" key="1">
    <citation type="submission" date="2024-09" db="EMBL/GenBank/DDBJ databases">
        <title>Rethinking Asexuality: The Enigmatic Case of Functional Sexual Genes in Lepraria (Stereocaulaceae).</title>
        <authorList>
            <person name="Doellman M."/>
            <person name="Sun Y."/>
            <person name="Barcenas-Pena A."/>
            <person name="Lumbsch H.T."/>
            <person name="Grewe F."/>
        </authorList>
    </citation>
    <scope>NUCLEOTIDE SEQUENCE [LARGE SCALE GENOMIC DNA]</scope>
    <source>
        <strain evidence="9 10">Mercado 3170</strain>
    </source>
</reference>
<keyword evidence="4" id="KW-0496">Mitochondrion</keyword>
<keyword evidence="5" id="KW-0687">Ribonucleoprotein</keyword>
<proteinExistence type="inferred from homology"/>
<organism evidence="9 10">
    <name type="scientific">Stereocaulon virgatum</name>
    <dbReference type="NCBI Taxonomy" id="373712"/>
    <lineage>
        <taxon>Eukaryota</taxon>
        <taxon>Fungi</taxon>
        <taxon>Dikarya</taxon>
        <taxon>Ascomycota</taxon>
        <taxon>Pezizomycotina</taxon>
        <taxon>Lecanoromycetes</taxon>
        <taxon>OSLEUM clade</taxon>
        <taxon>Lecanoromycetidae</taxon>
        <taxon>Lecanorales</taxon>
        <taxon>Lecanorineae</taxon>
        <taxon>Stereocaulaceae</taxon>
        <taxon>Stereocaulon</taxon>
    </lineage>
</organism>
<keyword evidence="3" id="KW-0689">Ribosomal protein</keyword>
<keyword evidence="10" id="KW-1185">Reference proteome</keyword>
<evidence type="ECO:0000313" key="10">
    <source>
        <dbReference type="Proteomes" id="UP001590950"/>
    </source>
</evidence>
<comment type="similarity">
    <text evidence="6">Belongs to the mitochondrion-specific ribosomal protein mL54 family.</text>
</comment>
<dbReference type="EMBL" id="JBEFKJ010000044">
    <property type="protein sequence ID" value="KAL2037152.1"/>
    <property type="molecule type" value="Genomic_DNA"/>
</dbReference>
<name>A0ABR3ZU99_9LECA</name>
<dbReference type="Proteomes" id="UP001590950">
    <property type="component" value="Unassembled WGS sequence"/>
</dbReference>
<sequence>MICQRCTRFLSHRIFPPPSLRGLSTSTVLAHPNEPPPVKSTSAAQPFSTPFTPSPSETPGGPPDERSKVSGGASRRSSVAAGTPLQGLGYIKGQELPLAKEDEDYPEWLWGLLDSGKKGDDTVIAVGDAYAKSKKQRRLAAKAARALKARSANEVAQIPLEEQSIDLPAGMGPQETMEAQEARKELTLAMRKARKKKIIESNYLRGMN</sequence>
<evidence type="ECO:0000256" key="7">
    <source>
        <dbReference type="ARBA" id="ARBA00035179"/>
    </source>
</evidence>
<accession>A0ABR3ZU99</accession>
<comment type="caution">
    <text evidence="9">The sequence shown here is derived from an EMBL/GenBank/DDBJ whole genome shotgun (WGS) entry which is preliminary data.</text>
</comment>
<gene>
    <name evidence="9" type="ORF">N7G274_010148</name>
</gene>
<feature type="compositionally biased region" description="Low complexity" evidence="8">
    <location>
        <begin position="46"/>
        <end position="59"/>
    </location>
</feature>
<protein>
    <recommendedName>
        <fullName evidence="7">Large ribosomal subunit protein mL54</fullName>
    </recommendedName>
</protein>
<evidence type="ECO:0000256" key="5">
    <source>
        <dbReference type="ARBA" id="ARBA00023274"/>
    </source>
</evidence>
<keyword evidence="2" id="KW-0809">Transit peptide</keyword>
<evidence type="ECO:0000313" key="9">
    <source>
        <dbReference type="EMBL" id="KAL2037152.1"/>
    </source>
</evidence>
<feature type="compositionally biased region" description="Low complexity" evidence="8">
    <location>
        <begin position="69"/>
        <end position="81"/>
    </location>
</feature>
<dbReference type="PANTHER" id="PTHR28595">
    <property type="entry name" value="39S RIBOSOMAL PROTEIN L54, MITOCHONDRIAL"/>
    <property type="match status" value="1"/>
</dbReference>
<evidence type="ECO:0000256" key="6">
    <source>
        <dbReference type="ARBA" id="ARBA00033752"/>
    </source>
</evidence>
<evidence type="ECO:0000256" key="8">
    <source>
        <dbReference type="SAM" id="MobiDB-lite"/>
    </source>
</evidence>
<dbReference type="PANTHER" id="PTHR28595:SF1">
    <property type="entry name" value="LARGE RIBOSOMAL SUBUNIT PROTEIN ML54"/>
    <property type="match status" value="1"/>
</dbReference>
<comment type="subcellular location">
    <subcellularLocation>
        <location evidence="1">Mitochondrion</location>
    </subcellularLocation>
</comment>
<feature type="region of interest" description="Disordered" evidence="8">
    <location>
        <begin position="25"/>
        <end position="81"/>
    </location>
</feature>
<evidence type="ECO:0000256" key="4">
    <source>
        <dbReference type="ARBA" id="ARBA00023128"/>
    </source>
</evidence>
<evidence type="ECO:0000256" key="1">
    <source>
        <dbReference type="ARBA" id="ARBA00004173"/>
    </source>
</evidence>
<evidence type="ECO:0000256" key="3">
    <source>
        <dbReference type="ARBA" id="ARBA00022980"/>
    </source>
</evidence>
<evidence type="ECO:0000256" key="2">
    <source>
        <dbReference type="ARBA" id="ARBA00022946"/>
    </source>
</evidence>
<dbReference type="InterPro" id="IPR013870">
    <property type="entry name" value="Ribosomal_mL54"/>
</dbReference>
<dbReference type="Pfam" id="PF08561">
    <property type="entry name" value="Ribosomal_L37"/>
    <property type="match status" value="1"/>
</dbReference>